<keyword evidence="3" id="KW-1185">Reference proteome</keyword>
<accession>A0AAN7P1I9</accession>
<organism evidence="2 3">
    <name type="scientific">Aquatica leii</name>
    <dbReference type="NCBI Taxonomy" id="1421715"/>
    <lineage>
        <taxon>Eukaryota</taxon>
        <taxon>Metazoa</taxon>
        <taxon>Ecdysozoa</taxon>
        <taxon>Arthropoda</taxon>
        <taxon>Hexapoda</taxon>
        <taxon>Insecta</taxon>
        <taxon>Pterygota</taxon>
        <taxon>Neoptera</taxon>
        <taxon>Endopterygota</taxon>
        <taxon>Coleoptera</taxon>
        <taxon>Polyphaga</taxon>
        <taxon>Elateriformia</taxon>
        <taxon>Elateroidea</taxon>
        <taxon>Lampyridae</taxon>
        <taxon>Luciolinae</taxon>
        <taxon>Aquatica</taxon>
    </lineage>
</organism>
<dbReference type="EMBL" id="JARPUR010000004">
    <property type="protein sequence ID" value="KAK4878335.1"/>
    <property type="molecule type" value="Genomic_DNA"/>
</dbReference>
<reference evidence="3" key="1">
    <citation type="submission" date="2023-01" db="EMBL/GenBank/DDBJ databases">
        <title>Key to firefly adult light organ development and bioluminescence: homeobox transcription factors regulate luciferase expression and transportation to peroxisome.</title>
        <authorList>
            <person name="Fu X."/>
        </authorList>
    </citation>
    <scope>NUCLEOTIDE SEQUENCE [LARGE SCALE GENOMIC DNA]</scope>
</reference>
<feature type="region of interest" description="Disordered" evidence="1">
    <location>
        <begin position="289"/>
        <end position="320"/>
    </location>
</feature>
<evidence type="ECO:0000256" key="1">
    <source>
        <dbReference type="SAM" id="MobiDB-lite"/>
    </source>
</evidence>
<evidence type="ECO:0000313" key="2">
    <source>
        <dbReference type="EMBL" id="KAK4878335.1"/>
    </source>
</evidence>
<evidence type="ECO:0000313" key="3">
    <source>
        <dbReference type="Proteomes" id="UP001353858"/>
    </source>
</evidence>
<name>A0AAN7P1I9_9COLE</name>
<dbReference type="AlphaFoldDB" id="A0AAN7P1I9"/>
<proteinExistence type="predicted"/>
<dbReference type="Proteomes" id="UP001353858">
    <property type="component" value="Unassembled WGS sequence"/>
</dbReference>
<gene>
    <name evidence="2" type="ORF">RN001_010841</name>
</gene>
<comment type="caution">
    <text evidence="2">The sequence shown here is derived from an EMBL/GenBank/DDBJ whole genome shotgun (WGS) entry which is preliminary data.</text>
</comment>
<feature type="compositionally biased region" description="Basic and acidic residues" evidence="1">
    <location>
        <begin position="242"/>
        <end position="254"/>
    </location>
</feature>
<protein>
    <submittedName>
        <fullName evidence="2">Uncharacterized protein</fullName>
    </submittedName>
</protein>
<sequence length="487" mass="55604">MPSATLLLRESSTTSLTSVVEKAQRKKPPFAEYDLRLTSNQLDFVLVSSPEVQTKSSSTDEGFESDIDTLSIVSSDDSFTTPTNNLKLQETDSANGSASSDSDTETIITKPPVLNKSNESYNLVNCVCYTDIKFPNVLVFVIKCDALVFRFDNLSILRTFYTNFTTFKAIANQKTYQNSVNTKFNLLQRTDRNGITHIEVTKELSFPKSEIISLNTPDFKDPAASNIHKESRSNLRNVNLRQRSESPTKKECNENSHASKGNSRSSSIENILDGQSLSNLKKVWKSAEDLLEAPKRPERRRKKQKAPDPPQIQMNPQQDVLTGQYVRVNVTQEPKRFQVRNILPQTYSTLNPKKEIFQQFRLIESRRVPENWTYSVPRFLKKPRSLSETRNLRLEYGYADYTQNAEKNTVANRLFGMSSKLKDFTTNTIGPRYNWENRYETRRGSLGELTYINQSNGSLKSVIKKDDQKRKNDKKVTFSAYATVQVV</sequence>
<feature type="compositionally biased region" description="Low complexity" evidence="1">
    <location>
        <begin position="92"/>
        <end position="101"/>
    </location>
</feature>
<feature type="region of interest" description="Disordered" evidence="1">
    <location>
        <begin position="222"/>
        <end position="269"/>
    </location>
</feature>
<feature type="region of interest" description="Disordered" evidence="1">
    <location>
        <begin position="85"/>
        <end position="106"/>
    </location>
</feature>
<feature type="compositionally biased region" description="Polar residues" evidence="1">
    <location>
        <begin position="255"/>
        <end position="269"/>
    </location>
</feature>